<dbReference type="EMBL" id="CP008947">
    <property type="protein sequence ID" value="AII05755.1"/>
    <property type="molecule type" value="Genomic_DNA"/>
</dbReference>
<sequence>MTTTHGDAGLQPERTSLAWVRTSLALGAVAVLCSRCLPTVDHDNRTWSTGVPLATLMLAAVLLVSSPRHRRALCADFTAGRARPTIRRAVGLVITVTSLAVAATITIL</sequence>
<evidence type="ECO:0000313" key="7">
    <source>
        <dbReference type="EMBL" id="AII05755.1"/>
    </source>
</evidence>
<name>A0A076EHT3_RHOOP</name>
<dbReference type="eggNOG" id="COG2149">
    <property type="taxonomic scope" value="Bacteria"/>
</dbReference>
<evidence type="ECO:0000256" key="4">
    <source>
        <dbReference type="ARBA" id="ARBA00023136"/>
    </source>
</evidence>
<dbReference type="GO" id="GO:0012505">
    <property type="term" value="C:endomembrane system"/>
    <property type="evidence" value="ECO:0007669"/>
    <property type="project" value="UniProtKB-SubCell"/>
</dbReference>
<dbReference type="RefSeq" id="WP_128639692.1">
    <property type="nucleotide sequence ID" value="NZ_CP008947.1"/>
</dbReference>
<evidence type="ECO:0000256" key="3">
    <source>
        <dbReference type="ARBA" id="ARBA00022989"/>
    </source>
</evidence>
<evidence type="ECO:0000313" key="8">
    <source>
        <dbReference type="Proteomes" id="UP000028488"/>
    </source>
</evidence>
<gene>
    <name evidence="7" type="ORF">EP51_14590</name>
</gene>
<reference evidence="7 8" key="1">
    <citation type="submission" date="2014-07" db="EMBL/GenBank/DDBJ databases">
        <title>Genome Sequence of Rhodococcus opacus Strain R7, a Biodegrader of Mono- and Polycyclic Aromatic Hydrocarbons.</title>
        <authorList>
            <person name="Di Gennaro P."/>
            <person name="Zampolli J."/>
            <person name="Presti I."/>
            <person name="Cappelletti M."/>
            <person name="D'Ursi P."/>
            <person name="Orro A."/>
            <person name="Mezzelani A."/>
            <person name="Milanesi L."/>
        </authorList>
    </citation>
    <scope>NUCLEOTIDE SEQUENCE [LARGE SCALE GENOMIC DNA]</scope>
    <source>
        <strain evidence="7 8">R7</strain>
    </source>
</reference>
<comment type="subcellular location">
    <subcellularLocation>
        <location evidence="1">Endomembrane system</location>
        <topology evidence="1">Multi-pass membrane protein</topology>
    </subcellularLocation>
</comment>
<evidence type="ECO:0000256" key="2">
    <source>
        <dbReference type="ARBA" id="ARBA00022692"/>
    </source>
</evidence>
<dbReference type="Pfam" id="PF02656">
    <property type="entry name" value="DUF202"/>
    <property type="match status" value="1"/>
</dbReference>
<dbReference type="Proteomes" id="UP000028488">
    <property type="component" value="Chromosome"/>
</dbReference>
<feature type="transmembrane region" description="Helical" evidence="5">
    <location>
        <begin position="86"/>
        <end position="107"/>
    </location>
</feature>
<feature type="transmembrane region" description="Helical" evidence="5">
    <location>
        <begin position="47"/>
        <end position="65"/>
    </location>
</feature>
<dbReference type="AlphaFoldDB" id="A0A076EHT3"/>
<dbReference type="InterPro" id="IPR003807">
    <property type="entry name" value="DUF202"/>
</dbReference>
<keyword evidence="2 5" id="KW-0812">Transmembrane</keyword>
<evidence type="ECO:0000259" key="6">
    <source>
        <dbReference type="Pfam" id="PF02656"/>
    </source>
</evidence>
<accession>A0A076EHT3</accession>
<keyword evidence="4 5" id="KW-0472">Membrane</keyword>
<proteinExistence type="predicted"/>
<protein>
    <recommendedName>
        <fullName evidence="6">DUF202 domain-containing protein</fullName>
    </recommendedName>
</protein>
<evidence type="ECO:0000256" key="1">
    <source>
        <dbReference type="ARBA" id="ARBA00004127"/>
    </source>
</evidence>
<evidence type="ECO:0000256" key="5">
    <source>
        <dbReference type="SAM" id="Phobius"/>
    </source>
</evidence>
<organism evidence="7 8">
    <name type="scientific">Rhodococcus opacus</name>
    <name type="common">Nocardia opaca</name>
    <dbReference type="NCBI Taxonomy" id="37919"/>
    <lineage>
        <taxon>Bacteria</taxon>
        <taxon>Bacillati</taxon>
        <taxon>Actinomycetota</taxon>
        <taxon>Actinomycetes</taxon>
        <taxon>Mycobacteriales</taxon>
        <taxon>Nocardiaceae</taxon>
        <taxon>Rhodococcus</taxon>
    </lineage>
</organism>
<keyword evidence="3 5" id="KW-1133">Transmembrane helix</keyword>
<feature type="domain" description="DUF202" evidence="6">
    <location>
        <begin position="8"/>
        <end position="65"/>
    </location>
</feature>